<dbReference type="PANTHER" id="PTHR38710:SF1">
    <property type="entry name" value="WITH PUTATIVE URIDYL PYROPHOSPHORYLASE-RELATED"/>
    <property type="match status" value="1"/>
</dbReference>
<dbReference type="KEGG" id="ttf:THTE_1816"/>
<dbReference type="GO" id="GO:0005524">
    <property type="term" value="F:ATP binding"/>
    <property type="evidence" value="ECO:0007669"/>
    <property type="project" value="UniProtKB-KW"/>
</dbReference>
<dbReference type="AlphaFoldDB" id="A0A286REM5"/>
<accession>A0A286REM5</accession>
<name>A0A286REM5_9BACT</name>
<gene>
    <name evidence="6" type="ORF">THTE_1816</name>
</gene>
<dbReference type="GO" id="GO:0016301">
    <property type="term" value="F:kinase activity"/>
    <property type="evidence" value="ECO:0007669"/>
    <property type="project" value="UniProtKB-KW"/>
</dbReference>
<dbReference type="RefSeq" id="WP_207651799.1">
    <property type="nucleotide sequence ID" value="NZ_CP018477.1"/>
</dbReference>
<dbReference type="Gene3D" id="3.30.230.120">
    <property type="match status" value="1"/>
</dbReference>
<keyword evidence="1" id="KW-0547">Nucleotide-binding</keyword>
<dbReference type="InterPro" id="IPR053034">
    <property type="entry name" value="Glucuronokinase-like"/>
</dbReference>
<reference evidence="6 7" key="1">
    <citation type="journal article" name="Front. Microbiol.">
        <title>Sugar Metabolism of the First Thermophilic Planctomycete Thermogutta terrifontis: Comparative Genomic and Transcriptomic Approaches.</title>
        <authorList>
            <person name="Elcheninov A.G."/>
            <person name="Menzel P."/>
            <person name="Gudbergsdottir S.R."/>
            <person name="Slesarev A.I."/>
            <person name="Kadnikov V.V."/>
            <person name="Krogh A."/>
            <person name="Bonch-Osmolovskaya E.A."/>
            <person name="Peng X."/>
            <person name="Kublanov I.V."/>
        </authorList>
    </citation>
    <scope>NUCLEOTIDE SEQUENCE [LARGE SCALE GENOMIC DNA]</scope>
    <source>
        <strain evidence="6 7">R1</strain>
    </source>
</reference>
<sequence length="336" mass="37918">MIIIKRRAYARAGLLGNPSDGYYGKTISVIVRNFYAEAVLYEWDQVELVLSQEDRSRFDSVYDLARDVRLHGYYGGIRLVKATIKKFVEYCQAQGIKLHERNFSIRYHSTIPRQVGLAGSSAIIVAVLRCLMDFYGVQIPQRVQPSLALAVETEELGIAGGLQDRVIQVYEGLVFMDFSRDKMENIHGYTCGVYEPLDLDYLPPLYLAYNTAIAEPTEVIHNDLRGRYLRGEPAVVEAMQKFADLAQQGRQALLERDWLTFGKLMDANFDLRRSILRLAPEHIEMVERARSVGVPAKFAGSGGAIVGLCPDDATFQKLKTEMAAIHCEVIRPHVRP</sequence>
<dbReference type="InterPro" id="IPR006204">
    <property type="entry name" value="GHMP_kinase_N_dom"/>
</dbReference>
<evidence type="ECO:0000313" key="7">
    <source>
        <dbReference type="Proteomes" id="UP000215086"/>
    </source>
</evidence>
<keyword evidence="7" id="KW-1185">Reference proteome</keyword>
<dbReference type="Pfam" id="PF08544">
    <property type="entry name" value="GHMP_kinases_C"/>
    <property type="match status" value="1"/>
</dbReference>
<keyword evidence="3" id="KW-0067">ATP-binding</keyword>
<dbReference type="Pfam" id="PF00288">
    <property type="entry name" value="GHMP_kinases_N"/>
    <property type="match status" value="1"/>
</dbReference>
<evidence type="ECO:0000256" key="3">
    <source>
        <dbReference type="ARBA" id="ARBA00022840"/>
    </source>
</evidence>
<dbReference type="InterPro" id="IPR020568">
    <property type="entry name" value="Ribosomal_Su5_D2-typ_SF"/>
</dbReference>
<keyword evidence="2 6" id="KW-0808">Transferase</keyword>
<protein>
    <submittedName>
        <fullName evidence="6">D,D-heptose 7-phosphate kinase</fullName>
    </submittedName>
</protein>
<dbReference type="Proteomes" id="UP000215086">
    <property type="component" value="Chromosome"/>
</dbReference>
<proteinExistence type="predicted"/>
<feature type="domain" description="GHMP kinase C-terminal" evidence="5">
    <location>
        <begin position="251"/>
        <end position="322"/>
    </location>
</feature>
<dbReference type="SUPFAM" id="SSF54211">
    <property type="entry name" value="Ribosomal protein S5 domain 2-like"/>
    <property type="match status" value="1"/>
</dbReference>
<feature type="domain" description="GHMP kinase N-terminal" evidence="4">
    <location>
        <begin position="79"/>
        <end position="172"/>
    </location>
</feature>
<dbReference type="SUPFAM" id="SSF55060">
    <property type="entry name" value="GHMP Kinase, C-terminal domain"/>
    <property type="match status" value="1"/>
</dbReference>
<dbReference type="EMBL" id="CP018477">
    <property type="protein sequence ID" value="ASV74418.1"/>
    <property type="molecule type" value="Genomic_DNA"/>
</dbReference>
<dbReference type="PRINTS" id="PR00959">
    <property type="entry name" value="MEVGALKINASE"/>
</dbReference>
<evidence type="ECO:0000259" key="4">
    <source>
        <dbReference type="Pfam" id="PF00288"/>
    </source>
</evidence>
<keyword evidence="2 6" id="KW-0418">Kinase</keyword>
<evidence type="ECO:0000256" key="1">
    <source>
        <dbReference type="ARBA" id="ARBA00022741"/>
    </source>
</evidence>
<dbReference type="InterPro" id="IPR013750">
    <property type="entry name" value="GHMP_kinase_C_dom"/>
</dbReference>
<evidence type="ECO:0000256" key="2">
    <source>
        <dbReference type="ARBA" id="ARBA00022777"/>
    </source>
</evidence>
<dbReference type="InterPro" id="IPR036554">
    <property type="entry name" value="GHMP_kinase_C_sf"/>
</dbReference>
<dbReference type="PANTHER" id="PTHR38710">
    <property type="entry name" value="WITH PUTATIVE URIDYL PYROPHOSPHORYLASE-RELATED"/>
    <property type="match status" value="1"/>
</dbReference>
<evidence type="ECO:0000313" key="6">
    <source>
        <dbReference type="EMBL" id="ASV74418.1"/>
    </source>
</evidence>
<organism evidence="6 7">
    <name type="scientific">Thermogutta terrifontis</name>
    <dbReference type="NCBI Taxonomy" id="1331910"/>
    <lineage>
        <taxon>Bacteria</taxon>
        <taxon>Pseudomonadati</taxon>
        <taxon>Planctomycetota</taxon>
        <taxon>Planctomycetia</taxon>
        <taxon>Pirellulales</taxon>
        <taxon>Thermoguttaceae</taxon>
        <taxon>Thermogutta</taxon>
    </lineage>
</organism>
<evidence type="ECO:0000259" key="5">
    <source>
        <dbReference type="Pfam" id="PF08544"/>
    </source>
</evidence>